<keyword evidence="1" id="KW-0808">Transferase</keyword>
<evidence type="ECO:0000313" key="2">
    <source>
        <dbReference type="Proteomes" id="UP000282184"/>
    </source>
</evidence>
<dbReference type="CDD" id="cd02440">
    <property type="entry name" value="AdoMet_MTases"/>
    <property type="match status" value="1"/>
</dbReference>
<keyword evidence="1" id="KW-0489">Methyltransferase</keyword>
<comment type="caution">
    <text evidence="1">The sequence shown here is derived from an EMBL/GenBank/DDBJ whole genome shotgun (WGS) entry which is preliminary data.</text>
</comment>
<dbReference type="Gene3D" id="3.40.50.150">
    <property type="entry name" value="Vaccinia Virus protein VP39"/>
    <property type="match status" value="1"/>
</dbReference>
<dbReference type="PANTHER" id="PTHR43861">
    <property type="entry name" value="TRANS-ACONITATE 2-METHYLTRANSFERASE-RELATED"/>
    <property type="match status" value="1"/>
</dbReference>
<proteinExistence type="predicted"/>
<name>A0A3S0QGV9_9BACT</name>
<protein>
    <submittedName>
        <fullName evidence="1">Class I SAM-dependent methyltransferase</fullName>
    </submittedName>
</protein>
<dbReference type="Pfam" id="PF13489">
    <property type="entry name" value="Methyltransf_23"/>
    <property type="match status" value="1"/>
</dbReference>
<dbReference type="EMBL" id="RXOF01000009">
    <property type="protein sequence ID" value="RTQ48424.1"/>
    <property type="molecule type" value="Genomic_DNA"/>
</dbReference>
<dbReference type="GO" id="GO:0008168">
    <property type="term" value="F:methyltransferase activity"/>
    <property type="evidence" value="ECO:0007669"/>
    <property type="project" value="UniProtKB-KW"/>
</dbReference>
<dbReference type="GO" id="GO:0032259">
    <property type="term" value="P:methylation"/>
    <property type="evidence" value="ECO:0007669"/>
    <property type="project" value="UniProtKB-KW"/>
</dbReference>
<gene>
    <name evidence="1" type="ORF">EJV47_15740</name>
</gene>
<accession>A0A3S0QGV9</accession>
<dbReference type="SUPFAM" id="SSF53335">
    <property type="entry name" value="S-adenosyl-L-methionine-dependent methyltransferases"/>
    <property type="match status" value="1"/>
</dbReference>
<sequence>MSYERVEQCPVCGKSDFRPKMVVEDYSVSHESFAIVQCTNCSFLLTNPRPDAASIGRYYESQDYVSHSDTNQGLINQVYQVARSFTVRQKVALLAKHAPRRGRLLDYGCGTGYFLAAAQKAGWQVAGLEPNDTARQLAEQHTGQPISPGDLNQFEPASFDAITLWHVLEHVHELNPTLKQLTRLLKPDGVLIIAVPNAESPDAQYYREQWAAFDVPRHLYHFTAKTMTRLLRKHHLQLRQTLPMKLDAFYVSMLSEKYRAERSGGLLAALRSGYKSNRQAAQNGGQYSSLIYVATKDAKTGAAPEKA</sequence>
<dbReference type="Proteomes" id="UP000282184">
    <property type="component" value="Unassembled WGS sequence"/>
</dbReference>
<organism evidence="1 2">
    <name type="scientific">Hymenobacter gummosus</name>
    <dbReference type="NCBI Taxonomy" id="1776032"/>
    <lineage>
        <taxon>Bacteria</taxon>
        <taxon>Pseudomonadati</taxon>
        <taxon>Bacteroidota</taxon>
        <taxon>Cytophagia</taxon>
        <taxon>Cytophagales</taxon>
        <taxon>Hymenobacteraceae</taxon>
        <taxon>Hymenobacter</taxon>
    </lineage>
</organism>
<evidence type="ECO:0000313" key="1">
    <source>
        <dbReference type="EMBL" id="RTQ48424.1"/>
    </source>
</evidence>
<dbReference type="AlphaFoldDB" id="A0A3S0QGV9"/>
<keyword evidence="2" id="KW-1185">Reference proteome</keyword>
<dbReference type="OrthoDB" id="2370471at2"/>
<dbReference type="InterPro" id="IPR029063">
    <property type="entry name" value="SAM-dependent_MTases_sf"/>
</dbReference>
<reference evidence="1 2" key="1">
    <citation type="submission" date="2018-12" db="EMBL/GenBank/DDBJ databases">
        <title>Hymenobacter gummosus sp. nov., isolated from a spring.</title>
        <authorList>
            <person name="Nie L."/>
        </authorList>
    </citation>
    <scope>NUCLEOTIDE SEQUENCE [LARGE SCALE GENOMIC DNA]</scope>
    <source>
        <strain evidence="1 2">KCTC 52166</strain>
    </source>
</reference>